<feature type="region of interest" description="Disordered" evidence="1">
    <location>
        <begin position="90"/>
        <end position="109"/>
    </location>
</feature>
<accession>A0A4P6KDD1</accession>
<feature type="transmembrane region" description="Helical" evidence="2">
    <location>
        <begin position="183"/>
        <end position="205"/>
    </location>
</feature>
<dbReference type="KEGG" id="ltr:EVS81_04725"/>
<feature type="transmembrane region" description="Helical" evidence="2">
    <location>
        <begin position="125"/>
        <end position="146"/>
    </location>
</feature>
<dbReference type="EMBL" id="CP035806">
    <property type="protein sequence ID" value="QBE48222.1"/>
    <property type="molecule type" value="Genomic_DNA"/>
</dbReference>
<feature type="transmembrane region" description="Helical" evidence="2">
    <location>
        <begin position="152"/>
        <end position="171"/>
    </location>
</feature>
<organism evidence="3 4">
    <name type="scientific">Leucobacter triazinivorans</name>
    <dbReference type="NCBI Taxonomy" id="1784719"/>
    <lineage>
        <taxon>Bacteria</taxon>
        <taxon>Bacillati</taxon>
        <taxon>Actinomycetota</taxon>
        <taxon>Actinomycetes</taxon>
        <taxon>Micrococcales</taxon>
        <taxon>Microbacteriaceae</taxon>
        <taxon>Leucobacter</taxon>
    </lineage>
</organism>
<name>A0A4P6KDD1_9MICO</name>
<dbReference type="RefSeq" id="WP_130109360.1">
    <property type="nucleotide sequence ID" value="NZ_CP035806.1"/>
</dbReference>
<feature type="compositionally biased region" description="Basic and acidic residues" evidence="1">
    <location>
        <begin position="19"/>
        <end position="28"/>
    </location>
</feature>
<protein>
    <submittedName>
        <fullName evidence="3">Uncharacterized protein</fullName>
    </submittedName>
</protein>
<dbReference type="Proteomes" id="UP000289260">
    <property type="component" value="Chromosome"/>
</dbReference>
<reference evidence="3 4" key="1">
    <citation type="submission" date="2019-02" db="EMBL/GenBank/DDBJ databases">
        <authorList>
            <person name="Sun L."/>
            <person name="Pan D."/>
            <person name="Wu X."/>
        </authorList>
    </citation>
    <scope>NUCLEOTIDE SEQUENCE [LARGE SCALE GENOMIC DNA]</scope>
    <source>
        <strain evidence="3 4">JW-1</strain>
    </source>
</reference>
<keyword evidence="2" id="KW-0472">Membrane</keyword>
<proteinExistence type="predicted"/>
<keyword evidence="4" id="KW-1185">Reference proteome</keyword>
<evidence type="ECO:0000256" key="2">
    <source>
        <dbReference type="SAM" id="Phobius"/>
    </source>
</evidence>
<keyword evidence="2" id="KW-0812">Transmembrane</keyword>
<evidence type="ECO:0000313" key="4">
    <source>
        <dbReference type="Proteomes" id="UP000289260"/>
    </source>
</evidence>
<feature type="compositionally biased region" description="Basic and acidic residues" evidence="1">
    <location>
        <begin position="43"/>
        <end position="54"/>
    </location>
</feature>
<evidence type="ECO:0000313" key="3">
    <source>
        <dbReference type="EMBL" id="QBE48222.1"/>
    </source>
</evidence>
<feature type="region of interest" description="Disordered" evidence="1">
    <location>
        <begin position="1"/>
        <end position="81"/>
    </location>
</feature>
<dbReference type="OrthoDB" id="4989826at2"/>
<sequence length="209" mass="22320">MRHEDHNARRRPGGAEQHSVSDDAERAAADAGEELEPTVDPDGQERLAEEHPDAPHPATRFDAGTGQGTVSGPPHDIDELERPILDGSTMSAEAEASVPNPHRGKIDPALEHRQPALTSTSTTRWLVAAIIAAVLMSAALFALYPWNPLWCSIGIGFALVALLAMLAVRATGLSRPARLRVEAALLGAIWVVPLAIFITVLATSADEIW</sequence>
<dbReference type="AlphaFoldDB" id="A0A4P6KDD1"/>
<gene>
    <name evidence="3" type="ORF">EVS81_04725</name>
</gene>
<evidence type="ECO:0000256" key="1">
    <source>
        <dbReference type="SAM" id="MobiDB-lite"/>
    </source>
</evidence>
<keyword evidence="2" id="KW-1133">Transmembrane helix</keyword>